<gene>
    <name evidence="2" type="ORF">BOTBODRAFT_26648</name>
</gene>
<keyword evidence="1" id="KW-0812">Transmembrane</keyword>
<dbReference type="HOGENOM" id="CLU_2867362_0_0_1"/>
<accession>A0A067MYE4</accession>
<dbReference type="EMBL" id="KL198017">
    <property type="protein sequence ID" value="KDQ20639.1"/>
    <property type="molecule type" value="Genomic_DNA"/>
</dbReference>
<dbReference type="InParanoid" id="A0A067MYE4"/>
<feature type="transmembrane region" description="Helical" evidence="1">
    <location>
        <begin position="41"/>
        <end position="63"/>
    </location>
</feature>
<name>A0A067MYE4_BOTB1</name>
<dbReference type="AlphaFoldDB" id="A0A067MYE4"/>
<reference evidence="3" key="1">
    <citation type="journal article" date="2014" name="Proc. Natl. Acad. Sci. U.S.A.">
        <title>Extensive sampling of basidiomycete genomes demonstrates inadequacy of the white-rot/brown-rot paradigm for wood decay fungi.</title>
        <authorList>
            <person name="Riley R."/>
            <person name="Salamov A.A."/>
            <person name="Brown D.W."/>
            <person name="Nagy L.G."/>
            <person name="Floudas D."/>
            <person name="Held B.W."/>
            <person name="Levasseur A."/>
            <person name="Lombard V."/>
            <person name="Morin E."/>
            <person name="Otillar R."/>
            <person name="Lindquist E.A."/>
            <person name="Sun H."/>
            <person name="LaButti K.M."/>
            <person name="Schmutz J."/>
            <person name="Jabbour D."/>
            <person name="Luo H."/>
            <person name="Baker S.E."/>
            <person name="Pisabarro A.G."/>
            <person name="Walton J.D."/>
            <person name="Blanchette R.A."/>
            <person name="Henrissat B."/>
            <person name="Martin F."/>
            <person name="Cullen D."/>
            <person name="Hibbett D.S."/>
            <person name="Grigoriev I.V."/>
        </authorList>
    </citation>
    <scope>NUCLEOTIDE SEQUENCE [LARGE SCALE GENOMIC DNA]</scope>
    <source>
        <strain evidence="3">FD-172 SS1</strain>
    </source>
</reference>
<sequence length="64" mass="7362">MQYHLFNQAEHYLGIWWARATGRRFVRSAHSLPPFCSCPHAQLSVCVYILANMVAYAILLAFYG</sequence>
<evidence type="ECO:0000313" key="3">
    <source>
        <dbReference type="Proteomes" id="UP000027195"/>
    </source>
</evidence>
<proteinExistence type="predicted"/>
<dbReference type="Proteomes" id="UP000027195">
    <property type="component" value="Unassembled WGS sequence"/>
</dbReference>
<keyword evidence="1" id="KW-1133">Transmembrane helix</keyword>
<evidence type="ECO:0000256" key="1">
    <source>
        <dbReference type="SAM" id="Phobius"/>
    </source>
</evidence>
<keyword evidence="1" id="KW-0472">Membrane</keyword>
<keyword evidence="3" id="KW-1185">Reference proteome</keyword>
<organism evidence="2 3">
    <name type="scientific">Botryobasidium botryosum (strain FD-172 SS1)</name>
    <dbReference type="NCBI Taxonomy" id="930990"/>
    <lineage>
        <taxon>Eukaryota</taxon>
        <taxon>Fungi</taxon>
        <taxon>Dikarya</taxon>
        <taxon>Basidiomycota</taxon>
        <taxon>Agaricomycotina</taxon>
        <taxon>Agaricomycetes</taxon>
        <taxon>Cantharellales</taxon>
        <taxon>Botryobasidiaceae</taxon>
        <taxon>Botryobasidium</taxon>
    </lineage>
</organism>
<protein>
    <submittedName>
        <fullName evidence="2">Uncharacterized protein</fullName>
    </submittedName>
</protein>
<evidence type="ECO:0000313" key="2">
    <source>
        <dbReference type="EMBL" id="KDQ20639.1"/>
    </source>
</evidence>